<feature type="repeat" description="ANK" evidence="3">
    <location>
        <begin position="241"/>
        <end position="273"/>
    </location>
</feature>
<evidence type="ECO:0000256" key="2">
    <source>
        <dbReference type="ARBA" id="ARBA00023043"/>
    </source>
</evidence>
<organism evidence="6">
    <name type="scientific">Bactrocera dorsalis</name>
    <name type="common">Oriental fruit fly</name>
    <name type="synonym">Dacus dorsalis</name>
    <dbReference type="NCBI Taxonomy" id="27457"/>
    <lineage>
        <taxon>Eukaryota</taxon>
        <taxon>Metazoa</taxon>
        <taxon>Ecdysozoa</taxon>
        <taxon>Arthropoda</taxon>
        <taxon>Hexapoda</taxon>
        <taxon>Insecta</taxon>
        <taxon>Pterygota</taxon>
        <taxon>Neoptera</taxon>
        <taxon>Endopterygota</taxon>
        <taxon>Diptera</taxon>
        <taxon>Brachycera</taxon>
        <taxon>Muscomorpha</taxon>
        <taxon>Tephritoidea</taxon>
        <taxon>Tephritidae</taxon>
        <taxon>Bactrocera</taxon>
        <taxon>Bactrocera</taxon>
    </lineage>
</organism>
<name>A0A6I9UV68_BACDO</name>
<evidence type="ECO:0000256" key="3">
    <source>
        <dbReference type="PROSITE-ProRule" id="PRU00023"/>
    </source>
</evidence>
<dbReference type="AlphaFoldDB" id="A0A6I9UV68"/>
<feature type="repeat" description="ANK" evidence="3">
    <location>
        <begin position="209"/>
        <end position="241"/>
    </location>
</feature>
<dbReference type="PROSITE" id="PS01179">
    <property type="entry name" value="PID"/>
    <property type="match status" value="1"/>
</dbReference>
<dbReference type="SUPFAM" id="SSF48403">
    <property type="entry name" value="Ankyrin repeat"/>
    <property type="match status" value="1"/>
</dbReference>
<dbReference type="InterPro" id="IPR011993">
    <property type="entry name" value="PH-like_dom_sf"/>
</dbReference>
<dbReference type="OrthoDB" id="10039052at2759"/>
<feature type="region of interest" description="Disordered" evidence="4">
    <location>
        <begin position="181"/>
        <end position="200"/>
    </location>
</feature>
<dbReference type="InterPro" id="IPR036770">
    <property type="entry name" value="Ankyrin_rpt-contain_sf"/>
</dbReference>
<dbReference type="Gene3D" id="1.25.40.20">
    <property type="entry name" value="Ankyrin repeat-containing domain"/>
    <property type="match status" value="2"/>
</dbReference>
<dbReference type="SMART" id="SM00462">
    <property type="entry name" value="PTB"/>
    <property type="match status" value="1"/>
</dbReference>
<evidence type="ECO:0000313" key="6">
    <source>
        <dbReference type="RefSeq" id="XP_011198221.1"/>
    </source>
</evidence>
<dbReference type="SUPFAM" id="SSF50729">
    <property type="entry name" value="PH domain-like"/>
    <property type="match status" value="1"/>
</dbReference>
<reference evidence="6" key="1">
    <citation type="submission" date="2022-04" db="UniProtKB">
        <authorList>
            <consortium name="RefSeq"/>
        </authorList>
    </citation>
    <scope>IDENTIFICATION</scope>
    <source>
        <strain evidence="6">Punador</strain>
    </source>
</reference>
<feature type="compositionally biased region" description="Low complexity" evidence="4">
    <location>
        <begin position="184"/>
        <end position="200"/>
    </location>
</feature>
<evidence type="ECO:0000259" key="5">
    <source>
        <dbReference type="PROSITE" id="PS01179"/>
    </source>
</evidence>
<feature type="compositionally biased region" description="Polar residues" evidence="4">
    <location>
        <begin position="582"/>
        <end position="595"/>
    </location>
</feature>
<gene>
    <name evidence="6" type="primary">LOC105222554</name>
</gene>
<proteinExistence type="predicted"/>
<dbReference type="Pfam" id="PF00023">
    <property type="entry name" value="Ank"/>
    <property type="match status" value="1"/>
</dbReference>
<dbReference type="Pfam" id="PF12796">
    <property type="entry name" value="Ank_2"/>
    <property type="match status" value="2"/>
</dbReference>
<dbReference type="SMART" id="SM00248">
    <property type="entry name" value="ANK"/>
    <property type="match status" value="6"/>
</dbReference>
<dbReference type="InterPro" id="IPR002110">
    <property type="entry name" value="Ankyrin_rpt"/>
</dbReference>
<dbReference type="RefSeq" id="XP_011198221.1">
    <property type="nucleotide sequence ID" value="XM_011199919.3"/>
</dbReference>
<feature type="repeat" description="ANK" evidence="3">
    <location>
        <begin position="118"/>
        <end position="150"/>
    </location>
</feature>
<dbReference type="InterPro" id="IPR033635">
    <property type="entry name" value="ANKS1/Caskin"/>
</dbReference>
<dbReference type="PROSITE" id="PS50297">
    <property type="entry name" value="ANK_REP_REGION"/>
    <property type="match status" value="5"/>
</dbReference>
<protein>
    <submittedName>
        <fullName evidence="6">uncharacterized protein LOC105222554 isoform X1</fullName>
    </submittedName>
</protein>
<feature type="repeat" description="ANK" evidence="3">
    <location>
        <begin position="82"/>
        <end position="103"/>
    </location>
</feature>
<dbReference type="GO" id="GO:0005829">
    <property type="term" value="C:cytosol"/>
    <property type="evidence" value="ECO:0007669"/>
    <property type="project" value="TreeGrafter"/>
</dbReference>
<dbReference type="PROSITE" id="PS50088">
    <property type="entry name" value="ANK_REPEAT"/>
    <property type="match status" value="5"/>
</dbReference>
<dbReference type="PRINTS" id="PR01415">
    <property type="entry name" value="ANKYRIN"/>
</dbReference>
<dbReference type="PANTHER" id="PTHR24174">
    <property type="entry name" value="ANKYRIN REPEAT AND STERILE ALPHA MOTIF DOMAIN-CONTAINING PROTEIN 1"/>
    <property type="match status" value="1"/>
</dbReference>
<dbReference type="Pfam" id="PF00640">
    <property type="entry name" value="PID"/>
    <property type="match status" value="1"/>
</dbReference>
<feature type="repeat" description="ANK" evidence="3">
    <location>
        <begin position="49"/>
        <end position="81"/>
    </location>
</feature>
<dbReference type="InterPro" id="IPR006020">
    <property type="entry name" value="PTB/PI_dom"/>
</dbReference>
<keyword evidence="2 3" id="KW-0040">ANK repeat</keyword>
<sequence length="1009" mass="111207">MGKDQELLEAARIGNIAVVGKILEQISKRNSGPFSSFRRSPCINSQDVNGYTPLHHACLNGHGNIVRLLLAHNAAPDMPDIRGSTPLYLAAWAGHDEIVKQLLLHTPKAANPNAQTIDNETPLHCAAQHGHNTVLAILLAYGADPTVRNNSFQTALDLAAQFGRLQAVQTLIRTHPELLAPYRSSGSKTPTTSTTESTPYTISPSTHLFTHTCLHLASRNGHKKVVEALLAAGVDVNIMTNSGTALHEAALCGKKAVVNVLLQAGVNPNATDGSGHTALDLLKDYPPHVTYEIVCAIKDFYKDASNGTHFKPINELSDGDDHERSDSSISPVPNIAFERRQNDAKVSAIAHKEFLMPKTVKPNRLSVSMSSLEQTTKPQSNYLPMKPILWQNSHTGIAPPICQNNRNMLPLFSPVEKQRSLWSVFNNQHRTRSPSSPSRYGGRAQMPHKAYEHVSLARSGSVHNLHGYNTKLFMLGDINANTRTRCVDEYVEMTDPNSFTRFSPNVARAANLQKSHSSNTNLTSQQRSVDGFVKVTNLNNFTCSSNNTTPPKKPIPSPRSIRTNDYANINHILTTSNSSINCTNAAESLSPTMPQKPQDRSPPPQPCKVSPVKDANNNCHNINEKKHSPTPDFPPPTVFQAEHTILEFMRPNSIHSKRKSLGLKQQPHPDLESFIVDAINQFELPDSPVSSRVSDCVEEFVGDAPFAGLFKGSTLNLAMDGKEDGFSVHRASSGLRSPSLVRSIKPLPPKRNIAQSQKTVDIENFNAAQVWAEIDTILESIGNEVNKQSEQISELNKTSTLNKESLQIRRPAALCLGSNDDCANNWCHSPNTLIFGQILYTVYYLGSTVIRELHGTTSTRKSILKFKRNATPLPVVKERESNLVKDCNNLTKMLKESNQDTRLKVGLAVSCGGVKFLNTDNSSTICTHDIENINCVCQDAEDLRYFAYITKEEDMHYCHVFMVDNLELSHEIILTLGEAFEVAYQLALSKEDVAPISNNSRSMENIAEI</sequence>
<feature type="domain" description="PID" evidence="5">
    <location>
        <begin position="840"/>
        <end position="1005"/>
    </location>
</feature>
<evidence type="ECO:0000256" key="1">
    <source>
        <dbReference type="ARBA" id="ARBA00022737"/>
    </source>
</evidence>
<accession>A0A6I9UV68</accession>
<dbReference type="Gene3D" id="2.30.29.30">
    <property type="entry name" value="Pleckstrin-homology domain (PH domain)/Phosphotyrosine-binding domain (PTB)"/>
    <property type="match status" value="1"/>
</dbReference>
<dbReference type="PANTHER" id="PTHR24174:SF1">
    <property type="entry name" value="IP14385P"/>
    <property type="match status" value="1"/>
</dbReference>
<feature type="region of interest" description="Disordered" evidence="4">
    <location>
        <begin position="542"/>
        <end position="562"/>
    </location>
</feature>
<evidence type="ECO:0000256" key="4">
    <source>
        <dbReference type="SAM" id="MobiDB-lite"/>
    </source>
</evidence>
<feature type="region of interest" description="Disordered" evidence="4">
    <location>
        <begin position="582"/>
        <end position="608"/>
    </location>
</feature>
<keyword evidence="1" id="KW-0677">Repeat</keyword>